<evidence type="ECO:0000256" key="1">
    <source>
        <dbReference type="ARBA" id="ARBA00022722"/>
    </source>
</evidence>
<feature type="region of interest" description="Disordered" evidence="7">
    <location>
        <begin position="1"/>
        <end position="37"/>
    </location>
</feature>
<evidence type="ECO:0000256" key="4">
    <source>
        <dbReference type="ARBA" id="ARBA00023242"/>
    </source>
</evidence>
<name>A0A7S2ZR84_9RHOD</name>
<dbReference type="InterPro" id="IPR027521">
    <property type="entry name" value="Usb1"/>
</dbReference>
<evidence type="ECO:0000256" key="3">
    <source>
        <dbReference type="ARBA" id="ARBA00023239"/>
    </source>
</evidence>
<gene>
    <name evidence="8" type="ORF">RMAR00112_LOCUS16667</name>
</gene>
<reference evidence="8" key="1">
    <citation type="submission" date="2021-01" db="EMBL/GenBank/DDBJ databases">
        <authorList>
            <person name="Corre E."/>
            <person name="Pelletier E."/>
            <person name="Niang G."/>
            <person name="Scheremetjew M."/>
            <person name="Finn R."/>
            <person name="Kale V."/>
            <person name="Holt S."/>
            <person name="Cochrane G."/>
            <person name="Meng A."/>
            <person name="Brown T."/>
            <person name="Cohen L."/>
        </authorList>
    </citation>
    <scope>NUCLEOTIDE SEQUENCE</scope>
    <source>
        <strain evidence="8">CCMP 769</strain>
    </source>
</reference>
<dbReference type="Gene3D" id="3.90.1140.10">
    <property type="entry name" value="Cyclic phosphodiesterase"/>
    <property type="match status" value="1"/>
</dbReference>
<dbReference type="PANTHER" id="PTHR13522:SF3">
    <property type="entry name" value="U6 SNRNA PHOSPHODIESTERASE 1"/>
    <property type="match status" value="1"/>
</dbReference>
<feature type="compositionally biased region" description="Low complexity" evidence="7">
    <location>
        <begin position="1"/>
        <end position="25"/>
    </location>
</feature>
<evidence type="ECO:0000313" key="8">
    <source>
        <dbReference type="EMBL" id="CAE0048672.1"/>
    </source>
</evidence>
<dbReference type="InterPro" id="IPR009097">
    <property type="entry name" value="Cyclic_Pdiesterase"/>
</dbReference>
<keyword evidence="3" id="KW-0456">Lyase</keyword>
<sequence length="244" mass="27181">MEAIAGYSPSSSDSTDSGGASSLSDFETGPPAPPPPEALIMDKTGTHNKALVNEERFFVRERIPTLIFIRLPDSFVDHANKVLREVFPSFDITDIHRLGDDTPLHVSLSRRLRVQHEDARQLLSELTTNLKGSGEVRCSLFSVRGFKNEGDRRSFVGLPVHGGVTHLLELVKIVNSALTKLKYRPFHKHPLPHASIAWQDGPELYEKLKARNLRRAVEDLGQLELQVAAVELRIGNIFHTIPLS</sequence>
<dbReference type="EMBL" id="HBHW01021600">
    <property type="protein sequence ID" value="CAE0048672.1"/>
    <property type="molecule type" value="Transcribed_RNA"/>
</dbReference>
<evidence type="ECO:0000256" key="5">
    <source>
        <dbReference type="ARBA" id="ARBA00029543"/>
    </source>
</evidence>
<dbReference type="PANTHER" id="PTHR13522">
    <property type="entry name" value="U6 SNRNA PHOSPHODIESTERASE 1"/>
    <property type="match status" value="1"/>
</dbReference>
<evidence type="ECO:0000256" key="6">
    <source>
        <dbReference type="ARBA" id="ARBA00030030"/>
    </source>
</evidence>
<evidence type="ECO:0000256" key="7">
    <source>
        <dbReference type="SAM" id="MobiDB-lite"/>
    </source>
</evidence>
<dbReference type="GO" id="GO:0016829">
    <property type="term" value="F:lyase activity"/>
    <property type="evidence" value="ECO:0007669"/>
    <property type="project" value="UniProtKB-KW"/>
</dbReference>
<evidence type="ECO:0000256" key="2">
    <source>
        <dbReference type="ARBA" id="ARBA00022801"/>
    </source>
</evidence>
<dbReference type="SUPFAM" id="SSF55144">
    <property type="entry name" value="LigT-like"/>
    <property type="match status" value="1"/>
</dbReference>
<dbReference type="GO" id="GO:0000175">
    <property type="term" value="F:3'-5'-RNA exonuclease activity"/>
    <property type="evidence" value="ECO:0007669"/>
    <property type="project" value="TreeGrafter"/>
</dbReference>
<dbReference type="Pfam" id="PF09749">
    <property type="entry name" value="HVSL"/>
    <property type="match status" value="1"/>
</dbReference>
<keyword evidence="2" id="KW-0378">Hydrolase</keyword>
<organism evidence="8">
    <name type="scientific">Rhodosorus marinus</name>
    <dbReference type="NCBI Taxonomy" id="101924"/>
    <lineage>
        <taxon>Eukaryota</taxon>
        <taxon>Rhodophyta</taxon>
        <taxon>Stylonematophyceae</taxon>
        <taxon>Stylonematales</taxon>
        <taxon>Stylonemataceae</taxon>
        <taxon>Rhodosorus</taxon>
    </lineage>
</organism>
<proteinExistence type="predicted"/>
<dbReference type="GO" id="GO:0005634">
    <property type="term" value="C:nucleus"/>
    <property type="evidence" value="ECO:0007669"/>
    <property type="project" value="TreeGrafter"/>
</dbReference>
<protein>
    <recommendedName>
        <fullName evidence="5">U6 snRNA phosphodiesterase 1</fullName>
    </recommendedName>
    <alternativeName>
        <fullName evidence="6">3'-5' RNA exonuclease USB1</fullName>
    </alternativeName>
</protein>
<keyword evidence="4" id="KW-0539">Nucleus</keyword>
<dbReference type="GO" id="GO:0034477">
    <property type="term" value="P:U6 snRNA 3'-end processing"/>
    <property type="evidence" value="ECO:0007669"/>
    <property type="project" value="InterPro"/>
</dbReference>
<dbReference type="AlphaFoldDB" id="A0A7S2ZR84"/>
<accession>A0A7S2ZR84</accession>
<keyword evidence="1" id="KW-0540">Nuclease</keyword>